<protein>
    <submittedName>
        <fullName evidence="2">Uncharacterized protein</fullName>
    </submittedName>
</protein>
<sequence length="74" mass="8344">TSSQPTSDSKKWEDRAEGEEVLEEGELFPETVHMKYDSKEIPHNNTGALEEKDDPIDTNQRLSTNMMAPVKSGH</sequence>
<evidence type="ECO:0000313" key="3">
    <source>
        <dbReference type="Proteomes" id="UP000823775"/>
    </source>
</evidence>
<name>A0ABS8Y6I2_DATST</name>
<proteinExistence type="predicted"/>
<feature type="non-terminal residue" evidence="2">
    <location>
        <position position="1"/>
    </location>
</feature>
<evidence type="ECO:0000256" key="1">
    <source>
        <dbReference type="SAM" id="MobiDB-lite"/>
    </source>
</evidence>
<dbReference type="Proteomes" id="UP000823775">
    <property type="component" value="Unassembled WGS sequence"/>
</dbReference>
<feature type="region of interest" description="Disordered" evidence="1">
    <location>
        <begin position="35"/>
        <end position="74"/>
    </location>
</feature>
<keyword evidence="3" id="KW-1185">Reference proteome</keyword>
<comment type="caution">
    <text evidence="2">The sequence shown here is derived from an EMBL/GenBank/DDBJ whole genome shotgun (WGS) entry which is preliminary data.</text>
</comment>
<dbReference type="EMBL" id="JACEIK010027226">
    <property type="protein sequence ID" value="MCE5166609.1"/>
    <property type="molecule type" value="Genomic_DNA"/>
</dbReference>
<gene>
    <name evidence="2" type="ORF">HAX54_022571</name>
</gene>
<feature type="region of interest" description="Disordered" evidence="1">
    <location>
        <begin position="1"/>
        <end position="21"/>
    </location>
</feature>
<evidence type="ECO:0000313" key="2">
    <source>
        <dbReference type="EMBL" id="MCE5166609.1"/>
    </source>
</evidence>
<feature type="non-terminal residue" evidence="2">
    <location>
        <position position="74"/>
    </location>
</feature>
<organism evidence="2 3">
    <name type="scientific">Datura stramonium</name>
    <name type="common">Jimsonweed</name>
    <name type="synonym">Common thornapple</name>
    <dbReference type="NCBI Taxonomy" id="4076"/>
    <lineage>
        <taxon>Eukaryota</taxon>
        <taxon>Viridiplantae</taxon>
        <taxon>Streptophyta</taxon>
        <taxon>Embryophyta</taxon>
        <taxon>Tracheophyta</taxon>
        <taxon>Spermatophyta</taxon>
        <taxon>Magnoliopsida</taxon>
        <taxon>eudicotyledons</taxon>
        <taxon>Gunneridae</taxon>
        <taxon>Pentapetalae</taxon>
        <taxon>asterids</taxon>
        <taxon>lamiids</taxon>
        <taxon>Solanales</taxon>
        <taxon>Solanaceae</taxon>
        <taxon>Solanoideae</taxon>
        <taxon>Datureae</taxon>
        <taxon>Datura</taxon>
    </lineage>
</organism>
<accession>A0ABS8Y6I2</accession>
<reference evidence="2 3" key="1">
    <citation type="journal article" date="2021" name="BMC Genomics">
        <title>Datura genome reveals duplications of psychoactive alkaloid biosynthetic genes and high mutation rate following tissue culture.</title>
        <authorList>
            <person name="Rajewski A."/>
            <person name="Carter-House D."/>
            <person name="Stajich J."/>
            <person name="Litt A."/>
        </authorList>
    </citation>
    <scope>NUCLEOTIDE SEQUENCE [LARGE SCALE GENOMIC DNA]</scope>
    <source>
        <strain evidence="2">AR-01</strain>
    </source>
</reference>
<feature type="compositionally biased region" description="Polar residues" evidence="1">
    <location>
        <begin position="57"/>
        <end position="66"/>
    </location>
</feature>